<evidence type="ECO:0000313" key="1">
    <source>
        <dbReference type="EMBL" id="GKU95965.1"/>
    </source>
</evidence>
<protein>
    <submittedName>
        <fullName evidence="1">Uncharacterized protein</fullName>
    </submittedName>
</protein>
<dbReference type="Proteomes" id="UP001054252">
    <property type="component" value="Unassembled WGS sequence"/>
</dbReference>
<reference evidence="1 2" key="1">
    <citation type="journal article" date="2021" name="Commun. Biol.">
        <title>The genome of Shorea leprosula (Dipterocarpaceae) highlights the ecological relevance of drought in aseasonal tropical rainforests.</title>
        <authorList>
            <person name="Ng K.K.S."/>
            <person name="Kobayashi M.J."/>
            <person name="Fawcett J.A."/>
            <person name="Hatakeyama M."/>
            <person name="Paape T."/>
            <person name="Ng C.H."/>
            <person name="Ang C.C."/>
            <person name="Tnah L.H."/>
            <person name="Lee C.T."/>
            <person name="Nishiyama T."/>
            <person name="Sese J."/>
            <person name="O'Brien M.J."/>
            <person name="Copetti D."/>
            <person name="Mohd Noor M.I."/>
            <person name="Ong R.C."/>
            <person name="Putra M."/>
            <person name="Sireger I.Z."/>
            <person name="Indrioko S."/>
            <person name="Kosugi Y."/>
            <person name="Izuno A."/>
            <person name="Isagi Y."/>
            <person name="Lee S.L."/>
            <person name="Shimizu K.K."/>
        </authorList>
    </citation>
    <scope>NUCLEOTIDE SEQUENCE [LARGE SCALE GENOMIC DNA]</scope>
    <source>
        <strain evidence="1">214</strain>
    </source>
</reference>
<gene>
    <name evidence="1" type="ORF">SLEP1_g9254</name>
</gene>
<evidence type="ECO:0000313" key="2">
    <source>
        <dbReference type="Proteomes" id="UP001054252"/>
    </source>
</evidence>
<organism evidence="1 2">
    <name type="scientific">Rubroshorea leprosula</name>
    <dbReference type="NCBI Taxonomy" id="152421"/>
    <lineage>
        <taxon>Eukaryota</taxon>
        <taxon>Viridiplantae</taxon>
        <taxon>Streptophyta</taxon>
        <taxon>Embryophyta</taxon>
        <taxon>Tracheophyta</taxon>
        <taxon>Spermatophyta</taxon>
        <taxon>Magnoliopsida</taxon>
        <taxon>eudicotyledons</taxon>
        <taxon>Gunneridae</taxon>
        <taxon>Pentapetalae</taxon>
        <taxon>rosids</taxon>
        <taxon>malvids</taxon>
        <taxon>Malvales</taxon>
        <taxon>Dipterocarpaceae</taxon>
        <taxon>Rubroshorea</taxon>
    </lineage>
</organism>
<dbReference type="AlphaFoldDB" id="A0AAV5IFC0"/>
<keyword evidence="2" id="KW-1185">Reference proteome</keyword>
<accession>A0AAV5IFC0</accession>
<name>A0AAV5IFC0_9ROSI</name>
<sequence length="101" mass="11633">MCVPSSWGPSSVPYTCYYLVETEGDLLTVASSFPYGSFLFVYRMDWEKKKWVFASFKKAEYASECILFIYDVPGHNYRRLGASMVSTDVEPGAVCWDFFLF</sequence>
<comment type="caution">
    <text evidence="1">The sequence shown here is derived from an EMBL/GenBank/DDBJ whole genome shotgun (WGS) entry which is preliminary data.</text>
</comment>
<dbReference type="EMBL" id="BPVZ01000009">
    <property type="protein sequence ID" value="GKU95965.1"/>
    <property type="molecule type" value="Genomic_DNA"/>
</dbReference>
<proteinExistence type="predicted"/>